<dbReference type="RefSeq" id="WP_054539939.1">
    <property type="nucleotide sequence ID" value="NZ_JACIEQ010000003.1"/>
</dbReference>
<dbReference type="InterPro" id="IPR011008">
    <property type="entry name" value="Dimeric_a/b-barrel"/>
</dbReference>
<gene>
    <name evidence="2" type="ORF">GGR17_002619</name>
</gene>
<accession>A0A840CCA8</accession>
<dbReference type="InterPro" id="IPR012577">
    <property type="entry name" value="NIPSNAP"/>
</dbReference>
<proteinExistence type="predicted"/>
<dbReference type="SUPFAM" id="SSF54909">
    <property type="entry name" value="Dimeric alpha+beta barrel"/>
    <property type="match status" value="2"/>
</dbReference>
<organism evidence="2 3">
    <name type="scientific">Actibacterium naphthalenivorans</name>
    <dbReference type="NCBI Taxonomy" id="1614693"/>
    <lineage>
        <taxon>Bacteria</taxon>
        <taxon>Pseudomonadati</taxon>
        <taxon>Pseudomonadota</taxon>
        <taxon>Alphaproteobacteria</taxon>
        <taxon>Rhodobacterales</taxon>
        <taxon>Roseobacteraceae</taxon>
        <taxon>Actibacterium</taxon>
    </lineage>
</organism>
<protein>
    <recommendedName>
        <fullName evidence="1">NIPSNAP domain-containing protein</fullName>
    </recommendedName>
</protein>
<dbReference type="EMBL" id="JACIEQ010000003">
    <property type="protein sequence ID" value="MBB4022800.1"/>
    <property type="molecule type" value="Genomic_DNA"/>
</dbReference>
<keyword evidence="3" id="KW-1185">Reference proteome</keyword>
<dbReference type="Proteomes" id="UP000585681">
    <property type="component" value="Unassembled WGS sequence"/>
</dbReference>
<name>A0A840CCA8_9RHOB</name>
<dbReference type="AlphaFoldDB" id="A0A840CCA8"/>
<sequence>MSTDIYELRIYTIAVGRTQDMADRFRNDLSVLFPRHGVRIVGSWTAFSGPQIPTFVYLMRWVSLEERDAAFAGFVQDPDWQEARDRTNAGSELVEHFDIRFMRALTEPQIAAPMDLSAGGIYELTLQPSANGRTADMQEDFIHHDLAARARCGGTLNAVFLAMTGPRLPLMVSLMHWPDAQTHAAALSRVDADPALTARRQDQTRSLGRPILDQSQTYLMHPLDIDWTGA</sequence>
<dbReference type="Gene3D" id="3.30.70.100">
    <property type="match status" value="2"/>
</dbReference>
<evidence type="ECO:0000259" key="1">
    <source>
        <dbReference type="Pfam" id="PF07978"/>
    </source>
</evidence>
<comment type="caution">
    <text evidence="2">The sequence shown here is derived from an EMBL/GenBank/DDBJ whole genome shotgun (WGS) entry which is preliminary data.</text>
</comment>
<dbReference type="Pfam" id="PF07978">
    <property type="entry name" value="NIPSNAP"/>
    <property type="match status" value="1"/>
</dbReference>
<feature type="domain" description="NIPSNAP" evidence="1">
    <location>
        <begin position="6"/>
        <end position="101"/>
    </location>
</feature>
<evidence type="ECO:0000313" key="3">
    <source>
        <dbReference type="Proteomes" id="UP000585681"/>
    </source>
</evidence>
<reference evidence="2 3" key="1">
    <citation type="submission" date="2020-08" db="EMBL/GenBank/DDBJ databases">
        <title>Genomic Encyclopedia of Type Strains, Phase IV (KMG-IV): sequencing the most valuable type-strain genomes for metagenomic binning, comparative biology and taxonomic classification.</title>
        <authorList>
            <person name="Goeker M."/>
        </authorList>
    </citation>
    <scope>NUCLEOTIDE SEQUENCE [LARGE SCALE GENOMIC DNA]</scope>
    <source>
        <strain evidence="2 3">DSM 105040</strain>
    </source>
</reference>
<evidence type="ECO:0000313" key="2">
    <source>
        <dbReference type="EMBL" id="MBB4022800.1"/>
    </source>
</evidence>